<evidence type="ECO:0000313" key="2">
    <source>
        <dbReference type="Proteomes" id="UP000318704"/>
    </source>
</evidence>
<protein>
    <submittedName>
        <fullName evidence="1">Uncharacterized protein</fullName>
    </submittedName>
</protein>
<gene>
    <name evidence="1" type="ORF">V144x_10030</name>
</gene>
<sequence>MEDQQKPKPTKQVRIRAGYHATIEIVEHDHVIHTEHKIGPINSFDRLGFEEAFDFLEIERQAQQAELDEDFEQEQKLKQESEKTMLQTAFSYLTSFRN</sequence>
<reference evidence="1 2" key="1">
    <citation type="submission" date="2019-03" db="EMBL/GenBank/DDBJ databases">
        <title>Deep-cultivation of Planctomycetes and their phenomic and genomic characterization uncovers novel biology.</title>
        <authorList>
            <person name="Wiegand S."/>
            <person name="Jogler M."/>
            <person name="Boedeker C."/>
            <person name="Pinto D."/>
            <person name="Vollmers J."/>
            <person name="Rivas-Marin E."/>
            <person name="Kohn T."/>
            <person name="Peeters S.H."/>
            <person name="Heuer A."/>
            <person name="Rast P."/>
            <person name="Oberbeckmann S."/>
            <person name="Bunk B."/>
            <person name="Jeske O."/>
            <person name="Meyerdierks A."/>
            <person name="Storesund J.E."/>
            <person name="Kallscheuer N."/>
            <person name="Luecker S."/>
            <person name="Lage O.M."/>
            <person name="Pohl T."/>
            <person name="Merkel B.J."/>
            <person name="Hornburger P."/>
            <person name="Mueller R.-W."/>
            <person name="Bruemmer F."/>
            <person name="Labrenz M."/>
            <person name="Spormann A.M."/>
            <person name="Op den Camp H."/>
            <person name="Overmann J."/>
            <person name="Amann R."/>
            <person name="Jetten M.S.M."/>
            <person name="Mascher T."/>
            <person name="Medema M.H."/>
            <person name="Devos D.P."/>
            <person name="Kaster A.-K."/>
            <person name="Ovreas L."/>
            <person name="Rohde M."/>
            <person name="Galperin M.Y."/>
            <person name="Jogler C."/>
        </authorList>
    </citation>
    <scope>NUCLEOTIDE SEQUENCE [LARGE SCALE GENOMIC DNA]</scope>
    <source>
        <strain evidence="1 2">V144</strain>
    </source>
</reference>
<dbReference type="KEGG" id="gaw:V144x_10030"/>
<dbReference type="EMBL" id="CP037920">
    <property type="protein sequence ID" value="QDT95558.1"/>
    <property type="molecule type" value="Genomic_DNA"/>
</dbReference>
<name>A0A517VRB3_9PLAN</name>
<dbReference type="RefSeq" id="WP_144982205.1">
    <property type="nucleotide sequence ID" value="NZ_CP037920.1"/>
</dbReference>
<evidence type="ECO:0000313" key="1">
    <source>
        <dbReference type="EMBL" id="QDT95558.1"/>
    </source>
</evidence>
<accession>A0A517VRB3</accession>
<proteinExistence type="predicted"/>
<organism evidence="1 2">
    <name type="scientific">Gimesia aquarii</name>
    <dbReference type="NCBI Taxonomy" id="2527964"/>
    <lineage>
        <taxon>Bacteria</taxon>
        <taxon>Pseudomonadati</taxon>
        <taxon>Planctomycetota</taxon>
        <taxon>Planctomycetia</taxon>
        <taxon>Planctomycetales</taxon>
        <taxon>Planctomycetaceae</taxon>
        <taxon>Gimesia</taxon>
    </lineage>
</organism>
<dbReference type="AlphaFoldDB" id="A0A517VRB3"/>
<dbReference type="Proteomes" id="UP000318704">
    <property type="component" value="Chromosome"/>
</dbReference>